<accession>A0A1V3G9N9</accession>
<evidence type="ECO:0000313" key="1">
    <source>
        <dbReference type="EMBL" id="OOE13144.1"/>
    </source>
</evidence>
<gene>
    <name evidence="1" type="ORF">UN64_10175</name>
</gene>
<proteinExistence type="predicted"/>
<dbReference type="AlphaFoldDB" id="A0A1V3G9N9"/>
<name>A0A1V3G9N9_9BACL</name>
<protein>
    <recommendedName>
        <fullName evidence="3">DUF4367 domain-containing protein</fullName>
    </recommendedName>
</protein>
<dbReference type="EMBL" id="MQMF01000002">
    <property type="protein sequence ID" value="OOE13144.1"/>
    <property type="molecule type" value="Genomic_DNA"/>
</dbReference>
<evidence type="ECO:0000313" key="2">
    <source>
        <dbReference type="Proteomes" id="UP000188597"/>
    </source>
</evidence>
<evidence type="ECO:0008006" key="3">
    <source>
        <dbReference type="Google" id="ProtNLM"/>
    </source>
</evidence>
<sequence>MKTVELKDGTKALIDGDGENVKQIRWKKDGIYYSIMLIKAPKIKKEYTIEDVVKTANSMEY</sequence>
<organism evidence="1 2">
    <name type="scientific">Fictibacillus arsenicus</name>
    <dbReference type="NCBI Taxonomy" id="255247"/>
    <lineage>
        <taxon>Bacteria</taxon>
        <taxon>Bacillati</taxon>
        <taxon>Bacillota</taxon>
        <taxon>Bacilli</taxon>
        <taxon>Bacillales</taxon>
        <taxon>Fictibacillaceae</taxon>
        <taxon>Fictibacillus</taxon>
    </lineage>
</organism>
<comment type="caution">
    <text evidence="1">The sequence shown here is derived from an EMBL/GenBank/DDBJ whole genome shotgun (WGS) entry which is preliminary data.</text>
</comment>
<dbReference type="Proteomes" id="UP000188597">
    <property type="component" value="Unassembled WGS sequence"/>
</dbReference>
<reference evidence="1 2" key="1">
    <citation type="submission" date="2016-11" db="EMBL/GenBank/DDBJ databases">
        <authorList>
            <person name="Jaros S."/>
            <person name="Januszkiewicz K."/>
            <person name="Wedrychowicz H."/>
        </authorList>
    </citation>
    <scope>NUCLEOTIDE SEQUENCE [LARGE SCALE GENOMIC DNA]</scope>
    <source>
        <strain evidence="1 2">Con a/3</strain>
    </source>
</reference>
<dbReference type="OrthoDB" id="2874397at2"/>